<keyword evidence="2 3" id="KW-0819">tRNA processing</keyword>
<keyword evidence="5" id="KW-1185">Reference proteome</keyword>
<dbReference type="Pfam" id="PF10288">
    <property type="entry name" value="CTU2"/>
    <property type="match status" value="1"/>
</dbReference>
<dbReference type="OrthoDB" id="25129at2759"/>
<protein>
    <recommendedName>
        <fullName evidence="3">Cytoplasmic tRNA 2-thiolation protein 2</fullName>
    </recommendedName>
</protein>
<evidence type="ECO:0000256" key="2">
    <source>
        <dbReference type="ARBA" id="ARBA00022694"/>
    </source>
</evidence>
<comment type="similarity">
    <text evidence="3">Belongs to the CTU2/NCS2 family.</text>
</comment>
<keyword evidence="1 3" id="KW-0963">Cytoplasm</keyword>
<dbReference type="GO" id="GO:0005829">
    <property type="term" value="C:cytosol"/>
    <property type="evidence" value="ECO:0007669"/>
    <property type="project" value="TreeGrafter"/>
</dbReference>
<organism evidence="4 5">
    <name type="scientific">Geotrichum candidum</name>
    <name type="common">Oospora lactis</name>
    <name type="synonym">Dipodascus geotrichum</name>
    <dbReference type="NCBI Taxonomy" id="1173061"/>
    <lineage>
        <taxon>Eukaryota</taxon>
        <taxon>Fungi</taxon>
        <taxon>Dikarya</taxon>
        <taxon>Ascomycota</taxon>
        <taxon>Saccharomycotina</taxon>
        <taxon>Dipodascomycetes</taxon>
        <taxon>Dipodascales</taxon>
        <taxon>Dipodascaceae</taxon>
        <taxon>Geotrichum</taxon>
    </lineage>
</organism>
<dbReference type="PANTHER" id="PTHR20882:SF14">
    <property type="entry name" value="CYTOPLASMIC TRNA 2-THIOLATION PROTEIN 2"/>
    <property type="match status" value="1"/>
</dbReference>
<comment type="subcellular location">
    <subcellularLocation>
        <location evidence="3">Cytoplasm</location>
    </subcellularLocation>
</comment>
<dbReference type="InterPro" id="IPR014729">
    <property type="entry name" value="Rossmann-like_a/b/a_fold"/>
</dbReference>
<dbReference type="GO" id="GO:0032447">
    <property type="term" value="P:protein urmylation"/>
    <property type="evidence" value="ECO:0007669"/>
    <property type="project" value="UniProtKB-UniRule"/>
</dbReference>
<accession>A0A0J9XH07</accession>
<dbReference type="AlphaFoldDB" id="A0A0J9XH07"/>
<proteinExistence type="inferred from homology"/>
<dbReference type="Proteomes" id="UP000242525">
    <property type="component" value="Unassembled WGS sequence"/>
</dbReference>
<dbReference type="UniPathway" id="UPA00988"/>
<dbReference type="GO" id="GO:0016783">
    <property type="term" value="F:sulfurtransferase activity"/>
    <property type="evidence" value="ECO:0007669"/>
    <property type="project" value="TreeGrafter"/>
</dbReference>
<dbReference type="GO" id="GO:0000049">
    <property type="term" value="F:tRNA binding"/>
    <property type="evidence" value="ECO:0007669"/>
    <property type="project" value="InterPro"/>
</dbReference>
<comment type="pathway">
    <text evidence="3">tRNA modification; 5-methoxycarbonylmethyl-2-thiouridine-tRNA biosynthesis.</text>
</comment>
<dbReference type="STRING" id="1173061.A0A0J9XH07"/>
<dbReference type="GO" id="GO:0016779">
    <property type="term" value="F:nucleotidyltransferase activity"/>
    <property type="evidence" value="ECO:0007669"/>
    <property type="project" value="UniProtKB-UniRule"/>
</dbReference>
<dbReference type="PANTHER" id="PTHR20882">
    <property type="entry name" value="CYTOPLASMIC TRNA 2-THIOLATION PROTEIN 2"/>
    <property type="match status" value="1"/>
</dbReference>
<evidence type="ECO:0000313" key="4">
    <source>
        <dbReference type="EMBL" id="CDO56808.1"/>
    </source>
</evidence>
<comment type="caution">
    <text evidence="4">The sequence shown here is derived from an EMBL/GenBank/DDBJ whole genome shotgun (WGS) entry which is preliminary data.</text>
</comment>
<gene>
    <name evidence="3" type="primary">NCS2</name>
    <name evidence="3" type="synonym">CTU2</name>
    <name evidence="4" type="ORF">BN980_GECA17s00406g</name>
</gene>
<evidence type="ECO:0000313" key="5">
    <source>
        <dbReference type="Proteomes" id="UP000242525"/>
    </source>
</evidence>
<comment type="function">
    <text evidence="3">Plays a central role in 2-thiolation of mcm(5)S(2)U at tRNA wobble positions of tRNA(Lys), tRNA(Glu) and tRNA(Gln). May act by forming a heterodimer with NCS6 that ligates sulfur from thiocarboxylated URM1 onto the uridine of tRNAs at wobble position. Prior mcm(5) tRNA modification by the elongator complex is required for 2-thiolation. May also be involved in protein urmylation.</text>
</comment>
<dbReference type="EMBL" id="CCBN010000017">
    <property type="protein sequence ID" value="CDO56808.1"/>
    <property type="molecule type" value="Genomic_DNA"/>
</dbReference>
<dbReference type="HAMAP" id="MF_03054">
    <property type="entry name" value="CTU2"/>
    <property type="match status" value="1"/>
</dbReference>
<dbReference type="GO" id="GO:0002143">
    <property type="term" value="P:tRNA wobble position uridine thiolation"/>
    <property type="evidence" value="ECO:0007669"/>
    <property type="project" value="TreeGrafter"/>
</dbReference>
<reference evidence="4" key="1">
    <citation type="submission" date="2014-03" db="EMBL/GenBank/DDBJ databases">
        <authorList>
            <person name="Casaregola S."/>
        </authorList>
    </citation>
    <scope>NUCLEOTIDE SEQUENCE [LARGE SCALE GENOMIC DNA]</scope>
    <source>
        <strain evidence="4">CLIB 918</strain>
    </source>
</reference>
<dbReference type="Gene3D" id="3.40.50.620">
    <property type="entry name" value="HUPs"/>
    <property type="match status" value="1"/>
</dbReference>
<name>A0A0J9XH07_GEOCN</name>
<dbReference type="InterPro" id="IPR019407">
    <property type="entry name" value="CTU2"/>
</dbReference>
<evidence type="ECO:0000256" key="1">
    <source>
        <dbReference type="ARBA" id="ARBA00022490"/>
    </source>
</evidence>
<evidence type="ECO:0000256" key="3">
    <source>
        <dbReference type="HAMAP-Rule" id="MF_03054"/>
    </source>
</evidence>
<sequence>MSTTMVSKVGATPTTPSGPTVGVDLCKRCHRKSPVPVSVAVSRGEAFCAPCFDRFLSTKFRKQLGDESYKPLYLRDKTPVATTARVVVPIRSHWTAGSKVEAGVALVDMLVELLRVHRRGHRGRQGLYINVLEIVDDSTPVPAPADGEIEWSLGGWLKEHYTDGEIESFKQIKLSDFFQSASDDLWDTIQIDKINSASSSSAPAPVANSDASARPTSLHELLNLLPSKTSRADIITIITQQLITDYAIATKSQSIFEPHTLTFMAEQSMALVCKGRGIELGTSILPFMSPASASAAATGGAAPETVDIILACKANTVKPVYTAADLVNIRPLCDLYDTEIKTYLALHDLQLPPHALLPTIVPGTNTKALSMDQLLHNYFSTIDAAFPSVTTTVVRTIDKLASKFDLSDFERTNGAATAAAAAAGDKKVPCRICGTRREDDALSWIHKISVMTLSEIDQPSPVTNPENLDGPKDLCYGCITLFKNSAVSEIVWPTELSRGHSVEALLGEYEL</sequence>